<comment type="similarity">
    <text evidence="2">Belongs to the glycosyltransferase 29 family.</text>
</comment>
<accession>A0A8C4ZSD7</accession>
<protein>
    <submittedName>
        <fullName evidence="12">ST8 alpha-N-acetyl-neuraminide alpha-2,8-sialyltransferase 6</fullName>
    </submittedName>
</protein>
<keyword evidence="9" id="KW-0472">Membrane</keyword>
<dbReference type="GO" id="GO:0003828">
    <property type="term" value="F:alpha-N-acetylneuraminate alpha-2,8-sialyltransferase activity"/>
    <property type="evidence" value="ECO:0007669"/>
    <property type="project" value="TreeGrafter"/>
</dbReference>
<dbReference type="Ensembl" id="ENSGMOT00000020142.2">
    <property type="protein sequence ID" value="ENSGMOP00000019663.2"/>
    <property type="gene ID" value="ENSGMOG00000018274.2"/>
</dbReference>
<dbReference type="InterPro" id="IPR050943">
    <property type="entry name" value="Glycosyltr_29_Sialyltrsf"/>
</dbReference>
<dbReference type="PANTHER" id="PTHR11987">
    <property type="entry name" value="ALPHA-2,8-SIALYLTRANSFERASE"/>
    <property type="match status" value="1"/>
</dbReference>
<keyword evidence="8" id="KW-0333">Golgi apparatus</keyword>
<comment type="subcellular location">
    <subcellularLocation>
        <location evidence="1">Golgi apparatus membrane</location>
        <topology evidence="1">Single-pass type II membrane protein</topology>
    </subcellularLocation>
</comment>
<evidence type="ECO:0000256" key="1">
    <source>
        <dbReference type="ARBA" id="ARBA00004323"/>
    </source>
</evidence>
<evidence type="ECO:0000256" key="7">
    <source>
        <dbReference type="ARBA" id="ARBA00022989"/>
    </source>
</evidence>
<dbReference type="OrthoDB" id="10264956at2759"/>
<dbReference type="InterPro" id="IPR001675">
    <property type="entry name" value="Glyco_trans_29"/>
</dbReference>
<evidence type="ECO:0000256" key="6">
    <source>
        <dbReference type="ARBA" id="ARBA00022968"/>
    </source>
</evidence>
<dbReference type="Gene3D" id="3.90.1480.20">
    <property type="entry name" value="Glycosyl transferase family 29"/>
    <property type="match status" value="1"/>
</dbReference>
<evidence type="ECO:0000256" key="2">
    <source>
        <dbReference type="ARBA" id="ARBA00006003"/>
    </source>
</evidence>
<evidence type="ECO:0000256" key="4">
    <source>
        <dbReference type="ARBA" id="ARBA00022679"/>
    </source>
</evidence>
<keyword evidence="13" id="KW-1185">Reference proteome</keyword>
<keyword evidence="4" id="KW-0808">Transferase</keyword>
<dbReference type="InterPro" id="IPR038578">
    <property type="entry name" value="GT29-like_sf"/>
</dbReference>
<dbReference type="OMA" id="KKNIFHM"/>
<dbReference type="AlphaFoldDB" id="A0A8C4ZSD7"/>
<keyword evidence="3" id="KW-0328">Glycosyltransferase</keyword>
<gene>
    <name evidence="12" type="primary">LOC115560283</name>
</gene>
<dbReference type="GeneTree" id="ENSGT01030000234535"/>
<dbReference type="GO" id="GO:0006491">
    <property type="term" value="P:N-glycan processing"/>
    <property type="evidence" value="ECO:0007669"/>
    <property type="project" value="TreeGrafter"/>
</dbReference>
<evidence type="ECO:0000256" key="11">
    <source>
        <dbReference type="PIRSR" id="PIRSR005557-2"/>
    </source>
</evidence>
<keyword evidence="7" id="KW-1133">Transmembrane helix</keyword>
<evidence type="ECO:0000256" key="9">
    <source>
        <dbReference type="ARBA" id="ARBA00023136"/>
    </source>
</evidence>
<feature type="disulfide bond" evidence="11">
    <location>
        <begin position="150"/>
        <end position="299"/>
    </location>
</feature>
<evidence type="ECO:0000313" key="12">
    <source>
        <dbReference type="Ensembl" id="ENSGMOP00000019663.2"/>
    </source>
</evidence>
<organism evidence="12 13">
    <name type="scientific">Gadus morhua</name>
    <name type="common">Atlantic cod</name>
    <dbReference type="NCBI Taxonomy" id="8049"/>
    <lineage>
        <taxon>Eukaryota</taxon>
        <taxon>Metazoa</taxon>
        <taxon>Chordata</taxon>
        <taxon>Craniata</taxon>
        <taxon>Vertebrata</taxon>
        <taxon>Euteleostomi</taxon>
        <taxon>Actinopterygii</taxon>
        <taxon>Neopterygii</taxon>
        <taxon>Teleostei</taxon>
        <taxon>Neoteleostei</taxon>
        <taxon>Acanthomorphata</taxon>
        <taxon>Zeiogadaria</taxon>
        <taxon>Gadariae</taxon>
        <taxon>Gadiformes</taxon>
        <taxon>Gadoidei</taxon>
        <taxon>Gadidae</taxon>
        <taxon>Gadus</taxon>
    </lineage>
</organism>
<evidence type="ECO:0000256" key="8">
    <source>
        <dbReference type="ARBA" id="ARBA00023034"/>
    </source>
</evidence>
<evidence type="ECO:0000256" key="10">
    <source>
        <dbReference type="ARBA" id="ARBA00023180"/>
    </source>
</evidence>
<name>A0A8C4ZSD7_GADMO</name>
<evidence type="ECO:0000256" key="3">
    <source>
        <dbReference type="ARBA" id="ARBA00022676"/>
    </source>
</evidence>
<reference evidence="12" key="1">
    <citation type="submission" date="2025-08" db="UniProtKB">
        <authorList>
            <consortium name="Ensembl"/>
        </authorList>
    </citation>
    <scope>IDENTIFICATION</scope>
</reference>
<dbReference type="GeneID" id="115560283"/>
<reference evidence="12" key="2">
    <citation type="submission" date="2025-09" db="UniProtKB">
        <authorList>
            <consortium name="Ensembl"/>
        </authorList>
    </citation>
    <scope>IDENTIFICATION</scope>
</reference>
<dbReference type="Pfam" id="PF00777">
    <property type="entry name" value="Glyco_transf_29"/>
    <property type="match status" value="1"/>
</dbReference>
<sequence>MLLKMLMPFSLRALFSLMITLLIFGTVFTTLVSYVFRNSDGKHVSPLRTPPKIPLSTPPCDGCRGSLIENVMTRYSQTWKKQQENSTKFRDLLRRTCHGFNKALVSQDNTPVGAQIVYDGEKRKPLTVTSAFFHTFAKSNPFRNKTWDTCSVVGNGGILSNSTCGERIDSAQFVIRCNLPPVENSHLKDVGKKTNLVTANPSILLEKFRGLQEHRRPFMESMHRYNDSLMLLPAFSYSRNTAVSLRALYTIEDFESPIRPVFLNPEYVRNLHSFWRSKGLRSMRLSSGLMVASLALELCTNVHLYGFWPFDQHPLLHQPLNNHYYDNRKSKKKVHAMPAEFDYLLRLHEQGVLKIHLGDCRPSSL</sequence>
<keyword evidence="5" id="KW-0812">Transmembrane</keyword>
<keyword evidence="6" id="KW-0735">Signal-anchor</keyword>
<dbReference type="Proteomes" id="UP000694546">
    <property type="component" value="Chromosome 2"/>
</dbReference>
<evidence type="ECO:0000256" key="5">
    <source>
        <dbReference type="ARBA" id="ARBA00022692"/>
    </source>
</evidence>
<dbReference type="GO" id="GO:0009311">
    <property type="term" value="P:oligosaccharide metabolic process"/>
    <property type="evidence" value="ECO:0007669"/>
    <property type="project" value="TreeGrafter"/>
</dbReference>
<dbReference type="RefSeq" id="XP_030235512.1">
    <property type="nucleotide sequence ID" value="XM_030379652.1"/>
</dbReference>
<dbReference type="PANTHER" id="PTHR11987:SF50">
    <property type="entry name" value="ALPHA-2,8-SIALYLTRANSFERASE 8F"/>
    <property type="match status" value="1"/>
</dbReference>
<dbReference type="GO" id="GO:0000139">
    <property type="term" value="C:Golgi membrane"/>
    <property type="evidence" value="ECO:0007669"/>
    <property type="project" value="UniProtKB-SubCell"/>
</dbReference>
<keyword evidence="10" id="KW-0325">Glycoprotein</keyword>
<proteinExistence type="inferred from homology"/>
<evidence type="ECO:0000313" key="13">
    <source>
        <dbReference type="Proteomes" id="UP000694546"/>
    </source>
</evidence>